<organism evidence="1 2">
    <name type="scientific">Chaetomium fimeti</name>
    <dbReference type="NCBI Taxonomy" id="1854472"/>
    <lineage>
        <taxon>Eukaryota</taxon>
        <taxon>Fungi</taxon>
        <taxon>Dikarya</taxon>
        <taxon>Ascomycota</taxon>
        <taxon>Pezizomycotina</taxon>
        <taxon>Sordariomycetes</taxon>
        <taxon>Sordariomycetidae</taxon>
        <taxon>Sordariales</taxon>
        <taxon>Chaetomiaceae</taxon>
        <taxon>Chaetomium</taxon>
    </lineage>
</organism>
<evidence type="ECO:0000313" key="2">
    <source>
        <dbReference type="Proteomes" id="UP001278766"/>
    </source>
</evidence>
<reference evidence="1" key="1">
    <citation type="journal article" date="2023" name="Mol. Phylogenet. Evol.">
        <title>Genome-scale phylogeny and comparative genomics of the fungal order Sordariales.</title>
        <authorList>
            <person name="Hensen N."/>
            <person name="Bonometti L."/>
            <person name="Westerberg I."/>
            <person name="Brannstrom I.O."/>
            <person name="Guillou S."/>
            <person name="Cros-Aarteil S."/>
            <person name="Calhoun S."/>
            <person name="Haridas S."/>
            <person name="Kuo A."/>
            <person name="Mondo S."/>
            <person name="Pangilinan J."/>
            <person name="Riley R."/>
            <person name="LaButti K."/>
            <person name="Andreopoulos B."/>
            <person name="Lipzen A."/>
            <person name="Chen C."/>
            <person name="Yan M."/>
            <person name="Daum C."/>
            <person name="Ng V."/>
            <person name="Clum A."/>
            <person name="Steindorff A."/>
            <person name="Ohm R.A."/>
            <person name="Martin F."/>
            <person name="Silar P."/>
            <person name="Natvig D.O."/>
            <person name="Lalanne C."/>
            <person name="Gautier V."/>
            <person name="Ament-Velasquez S.L."/>
            <person name="Kruys A."/>
            <person name="Hutchinson M.I."/>
            <person name="Powell A.J."/>
            <person name="Barry K."/>
            <person name="Miller A.N."/>
            <person name="Grigoriev I.V."/>
            <person name="Debuchy R."/>
            <person name="Gladieux P."/>
            <person name="Hiltunen Thoren M."/>
            <person name="Johannesson H."/>
        </authorList>
    </citation>
    <scope>NUCLEOTIDE SEQUENCE</scope>
    <source>
        <strain evidence="1">CBS 168.71</strain>
    </source>
</reference>
<dbReference type="InterPro" id="IPR038883">
    <property type="entry name" value="AN11006-like"/>
</dbReference>
<dbReference type="Proteomes" id="UP001278766">
    <property type="component" value="Unassembled WGS sequence"/>
</dbReference>
<reference evidence="1" key="2">
    <citation type="submission" date="2023-06" db="EMBL/GenBank/DDBJ databases">
        <authorList>
            <consortium name="Lawrence Berkeley National Laboratory"/>
            <person name="Haridas S."/>
            <person name="Hensen N."/>
            <person name="Bonometti L."/>
            <person name="Westerberg I."/>
            <person name="Brannstrom I.O."/>
            <person name="Guillou S."/>
            <person name="Cros-Aarteil S."/>
            <person name="Calhoun S."/>
            <person name="Kuo A."/>
            <person name="Mondo S."/>
            <person name="Pangilinan J."/>
            <person name="Riley R."/>
            <person name="Labutti K."/>
            <person name="Andreopoulos B."/>
            <person name="Lipzen A."/>
            <person name="Chen C."/>
            <person name="Yanf M."/>
            <person name="Daum C."/>
            <person name="Ng V."/>
            <person name="Clum A."/>
            <person name="Steindorff A."/>
            <person name="Ohm R."/>
            <person name="Martin F."/>
            <person name="Silar P."/>
            <person name="Natvig D."/>
            <person name="Lalanne C."/>
            <person name="Gautier V."/>
            <person name="Ament-Velasquez S.L."/>
            <person name="Kruys A."/>
            <person name="Hutchinson M.I."/>
            <person name="Powell A.J."/>
            <person name="Barry K."/>
            <person name="Miller A.N."/>
            <person name="Grigoriev I.V."/>
            <person name="Debuchy R."/>
            <person name="Gladieux P."/>
            <person name="Thoren M.H."/>
            <person name="Johannesson H."/>
        </authorList>
    </citation>
    <scope>NUCLEOTIDE SEQUENCE</scope>
    <source>
        <strain evidence="1">CBS 168.71</strain>
    </source>
</reference>
<evidence type="ECO:0000313" key="1">
    <source>
        <dbReference type="EMBL" id="KAK3297167.1"/>
    </source>
</evidence>
<proteinExistence type="predicted"/>
<gene>
    <name evidence="1" type="ORF">B0H64DRAFT_473315</name>
</gene>
<dbReference type="RefSeq" id="XP_062660681.1">
    <property type="nucleotide sequence ID" value="XM_062807986.1"/>
</dbReference>
<protein>
    <recommendedName>
        <fullName evidence="3">F-box domain-containing protein</fullName>
    </recommendedName>
</protein>
<sequence>MAYVPAHTSSSPSPSAPPLLQLTPEIRLLLYRYLGLASWNGRPYKFDLRGGRASCRRYATCPAVPIDFHGLLISCRTIYSEAAALLYSANSFVVHNYDPAQLPGLHSLCALTEPSLRSLSQLKIVLNEAACHNRVTKNDCNETCCCQDRDEYDWSSLLWCRQKHCDIHQAPLLSDGAMSADDDAWRRAWHSAAAQLFSRVAPGRLALSLVCDIDPQHPLALDLAESILAPLYLLPRSYLSECRIRLAKTPNGPLQQLARDAAVHACGLPTPVPHASPKPLGAPATATLASLPRELHVRILEYTDLVAPRRQVVWSRQDRAYVVLRFRRVAEPPPTPDEAHGEQFFECYRDRPEGCFCRRRHAVFSLHCTCWAPPGPALFLVCRTVSQVAQYVFFSRNRFIIHDYKAYPVWRLPSLQLGSSAGPGELPDSYPFEKFAASEFLRDVVPASALAYLRFLELVFPPYPSTLWPGPEHPAARDWRATVGWLRGGLSLPALTLRVIVMDESNGTPNRAGAATAEEAAALLRAYADLVRPLRGLAEPPGLARFYAHFRHPWETAWDDELDYPPRCGPWYDPWFHKRDLKERLERYVMGARYESLYADDRKEPAPSDWDLMYFANRGW</sequence>
<accession>A0AAE0LTP5</accession>
<dbReference type="AlphaFoldDB" id="A0AAE0LTP5"/>
<dbReference type="PANTHER" id="PTHR42085">
    <property type="entry name" value="F-BOX DOMAIN-CONTAINING PROTEIN"/>
    <property type="match status" value="1"/>
</dbReference>
<name>A0AAE0LTP5_9PEZI</name>
<evidence type="ECO:0008006" key="3">
    <source>
        <dbReference type="Google" id="ProtNLM"/>
    </source>
</evidence>
<dbReference type="EMBL" id="JAUEPN010000003">
    <property type="protein sequence ID" value="KAK3297167.1"/>
    <property type="molecule type" value="Genomic_DNA"/>
</dbReference>
<comment type="caution">
    <text evidence="1">The sequence shown here is derived from an EMBL/GenBank/DDBJ whole genome shotgun (WGS) entry which is preliminary data.</text>
</comment>
<dbReference type="PANTHER" id="PTHR42085:SF2">
    <property type="entry name" value="F-BOX DOMAIN-CONTAINING PROTEIN"/>
    <property type="match status" value="1"/>
</dbReference>
<keyword evidence="2" id="KW-1185">Reference proteome</keyword>
<dbReference type="GeneID" id="87844934"/>